<evidence type="ECO:0000256" key="1">
    <source>
        <dbReference type="ARBA" id="ARBA00010617"/>
    </source>
</evidence>
<keyword evidence="3" id="KW-1185">Reference proteome</keyword>
<evidence type="ECO:0000313" key="3">
    <source>
        <dbReference type="Proteomes" id="UP000237347"/>
    </source>
</evidence>
<organism evidence="2 3">
    <name type="scientific">Quercus suber</name>
    <name type="common">Cork oak</name>
    <dbReference type="NCBI Taxonomy" id="58331"/>
    <lineage>
        <taxon>Eukaryota</taxon>
        <taxon>Viridiplantae</taxon>
        <taxon>Streptophyta</taxon>
        <taxon>Embryophyta</taxon>
        <taxon>Tracheophyta</taxon>
        <taxon>Spermatophyta</taxon>
        <taxon>Magnoliopsida</taxon>
        <taxon>eudicotyledons</taxon>
        <taxon>Gunneridae</taxon>
        <taxon>Pentapetalae</taxon>
        <taxon>rosids</taxon>
        <taxon>fabids</taxon>
        <taxon>Fagales</taxon>
        <taxon>Fagaceae</taxon>
        <taxon>Quercus</taxon>
    </lineage>
</organism>
<gene>
    <name evidence="2" type="primary">CYP76AD1_1</name>
    <name evidence="2" type="ORF">CFP56_006183</name>
</gene>
<dbReference type="AlphaFoldDB" id="A0AAW0LBV4"/>
<sequence>MLPSSPKPMDPFSGRTIPDTGHVFDHHKVSIVWLPALARWRNLRKVSATQIFAPQQLYATQALRQPKVQELLDHVNQCCSNGGKVVDIGRAAFITLCEGIDV</sequence>
<protein>
    <submittedName>
        <fullName evidence="2">Inactive cytochrome p450 76ad1</fullName>
    </submittedName>
</protein>
<dbReference type="EMBL" id="PKMF04000135">
    <property type="protein sequence ID" value="KAK7847806.1"/>
    <property type="molecule type" value="Genomic_DNA"/>
</dbReference>
<proteinExistence type="inferred from homology"/>
<accession>A0AAW0LBV4</accession>
<reference evidence="2 3" key="1">
    <citation type="journal article" date="2018" name="Sci. Data">
        <title>The draft genome sequence of cork oak.</title>
        <authorList>
            <person name="Ramos A.M."/>
            <person name="Usie A."/>
            <person name="Barbosa P."/>
            <person name="Barros P.M."/>
            <person name="Capote T."/>
            <person name="Chaves I."/>
            <person name="Simoes F."/>
            <person name="Abreu I."/>
            <person name="Carrasquinho I."/>
            <person name="Faro C."/>
            <person name="Guimaraes J.B."/>
            <person name="Mendonca D."/>
            <person name="Nobrega F."/>
            <person name="Rodrigues L."/>
            <person name="Saibo N.J.M."/>
            <person name="Varela M.C."/>
            <person name="Egas C."/>
            <person name="Matos J."/>
            <person name="Miguel C.M."/>
            <person name="Oliveira M.M."/>
            <person name="Ricardo C.P."/>
            <person name="Goncalves S."/>
        </authorList>
    </citation>
    <scope>NUCLEOTIDE SEQUENCE [LARGE SCALE GENOMIC DNA]</scope>
    <source>
        <strain evidence="3">cv. HL8</strain>
    </source>
</reference>
<dbReference type="PANTHER" id="PTHR47950">
    <property type="entry name" value="CYTOCHROME P450, FAMILY 76, SUBFAMILY C, POLYPEPTIDE 5-RELATED"/>
    <property type="match status" value="1"/>
</dbReference>
<evidence type="ECO:0000313" key="2">
    <source>
        <dbReference type="EMBL" id="KAK7847806.1"/>
    </source>
</evidence>
<dbReference type="PANTHER" id="PTHR47950:SF44">
    <property type="entry name" value="CYTOCHROME P450, FAMILY 76, SUBFAMILY C, POLYPEPTIDE 5-RELATED"/>
    <property type="match status" value="1"/>
</dbReference>
<dbReference type="Proteomes" id="UP000237347">
    <property type="component" value="Unassembled WGS sequence"/>
</dbReference>
<comment type="similarity">
    <text evidence="1">Belongs to the cytochrome P450 family.</text>
</comment>
<comment type="caution">
    <text evidence="2">The sequence shown here is derived from an EMBL/GenBank/DDBJ whole genome shotgun (WGS) entry which is preliminary data.</text>
</comment>
<name>A0AAW0LBV4_QUESU</name>